<accession>A0A7S2V6U1</accession>
<keyword evidence="1" id="KW-0812">Transmembrane</keyword>
<gene>
    <name evidence="2" type="ORF">FJAP1339_LOCUS10818</name>
</gene>
<feature type="transmembrane region" description="Helical" evidence="1">
    <location>
        <begin position="148"/>
        <end position="169"/>
    </location>
</feature>
<name>A0A7S2V6U1_9STRA</name>
<protein>
    <submittedName>
        <fullName evidence="2">Uncharacterized protein</fullName>
    </submittedName>
</protein>
<evidence type="ECO:0000256" key="1">
    <source>
        <dbReference type="SAM" id="Phobius"/>
    </source>
</evidence>
<organism evidence="2">
    <name type="scientific">Fibrocapsa japonica</name>
    <dbReference type="NCBI Taxonomy" id="94617"/>
    <lineage>
        <taxon>Eukaryota</taxon>
        <taxon>Sar</taxon>
        <taxon>Stramenopiles</taxon>
        <taxon>Ochrophyta</taxon>
        <taxon>Raphidophyceae</taxon>
        <taxon>Chattonellales</taxon>
        <taxon>Chattonellaceae</taxon>
        <taxon>Fibrocapsa</taxon>
    </lineage>
</organism>
<proteinExistence type="predicted"/>
<dbReference type="AlphaFoldDB" id="A0A7S2V6U1"/>
<feature type="transmembrane region" description="Helical" evidence="1">
    <location>
        <begin position="181"/>
        <end position="201"/>
    </location>
</feature>
<evidence type="ECO:0000313" key="2">
    <source>
        <dbReference type="EMBL" id="CAD9872670.1"/>
    </source>
</evidence>
<feature type="transmembrane region" description="Helical" evidence="1">
    <location>
        <begin position="75"/>
        <end position="94"/>
    </location>
</feature>
<reference evidence="2" key="1">
    <citation type="submission" date="2021-01" db="EMBL/GenBank/DDBJ databases">
        <authorList>
            <person name="Corre E."/>
            <person name="Pelletier E."/>
            <person name="Niang G."/>
            <person name="Scheremetjew M."/>
            <person name="Finn R."/>
            <person name="Kale V."/>
            <person name="Holt S."/>
            <person name="Cochrane G."/>
            <person name="Meng A."/>
            <person name="Brown T."/>
            <person name="Cohen L."/>
        </authorList>
    </citation>
    <scope>NUCLEOTIDE SEQUENCE</scope>
    <source>
        <strain evidence="2">CCMP1661</strain>
    </source>
</reference>
<feature type="transmembrane region" description="Helical" evidence="1">
    <location>
        <begin position="12"/>
        <end position="32"/>
    </location>
</feature>
<keyword evidence="1" id="KW-0472">Membrane</keyword>
<dbReference type="EMBL" id="HBHR01021334">
    <property type="protein sequence ID" value="CAD9872670.1"/>
    <property type="molecule type" value="Transcribed_RNA"/>
</dbReference>
<feature type="transmembrane region" description="Helical" evidence="1">
    <location>
        <begin position="110"/>
        <end position="127"/>
    </location>
</feature>
<keyword evidence="1" id="KW-1133">Transmembrane helix</keyword>
<sequence length="268" mass="31565">MVCEVLRNRGGGWIFALIVQQAISETYVMWYCSSSSWIEEWGDYWSYWGHYVVYLTLLQLLFPKQMEKVPILGKIDFFTLNLIMLTNTMVLWQIPRLHWYLSEKTFTGEFWINSLMHGANLILLVIWKSCSGRRMTHFNLLETTFLPLIYTTVIVTRVAFFGSVMKYYIPIELASVRNTFLIGMMFTTLQLFTRVVMFPILRFFCKPSERAETLDRFMSHMPSVIITSKYQSKSLRKIPSYIERLVDTTELAFLEPAVRMFGGPRQNK</sequence>
<feature type="transmembrane region" description="Helical" evidence="1">
    <location>
        <begin position="44"/>
        <end position="63"/>
    </location>
</feature>